<proteinExistence type="predicted"/>
<name>A0A6L7GH61_9SPHN</name>
<keyword evidence="4" id="KW-1185">Reference proteome</keyword>
<dbReference type="Proteomes" id="UP000473531">
    <property type="component" value="Unassembled WGS sequence"/>
</dbReference>
<dbReference type="RefSeq" id="WP_160601937.1">
    <property type="nucleotide sequence ID" value="NZ_WTYU01000002.1"/>
</dbReference>
<comment type="caution">
    <text evidence="3">The sequence shown here is derived from an EMBL/GenBank/DDBJ whole genome shotgun (WGS) entry which is preliminary data.</text>
</comment>
<organism evidence="3 4">
    <name type="scientific">Allopontixanthobacter confluentis</name>
    <dbReference type="NCBI Taxonomy" id="1849021"/>
    <lineage>
        <taxon>Bacteria</taxon>
        <taxon>Pseudomonadati</taxon>
        <taxon>Pseudomonadota</taxon>
        <taxon>Alphaproteobacteria</taxon>
        <taxon>Sphingomonadales</taxon>
        <taxon>Erythrobacteraceae</taxon>
        <taxon>Allopontixanthobacter</taxon>
    </lineage>
</organism>
<keyword evidence="2" id="KW-0732">Signal</keyword>
<feature type="chain" id="PRO_5027065356" evidence="2">
    <location>
        <begin position="22"/>
        <end position="218"/>
    </location>
</feature>
<dbReference type="PROSITE" id="PS51257">
    <property type="entry name" value="PROKAR_LIPOPROTEIN"/>
    <property type="match status" value="1"/>
</dbReference>
<gene>
    <name evidence="3" type="ORF">GRI44_11690</name>
</gene>
<feature type="signal peptide" evidence="2">
    <location>
        <begin position="1"/>
        <end position="21"/>
    </location>
</feature>
<feature type="compositionally biased region" description="Polar residues" evidence="1">
    <location>
        <begin position="41"/>
        <end position="58"/>
    </location>
</feature>
<dbReference type="AlphaFoldDB" id="A0A6L7GH61"/>
<reference evidence="3 4" key="1">
    <citation type="submission" date="2019-12" db="EMBL/GenBank/DDBJ databases">
        <title>Genomic-based taxomic classification of the family Erythrobacteraceae.</title>
        <authorList>
            <person name="Xu L."/>
        </authorList>
    </citation>
    <scope>NUCLEOTIDE SEQUENCE [LARGE SCALE GENOMIC DNA]</scope>
    <source>
        <strain evidence="3 4">KCTC 52259</strain>
    </source>
</reference>
<dbReference type="EMBL" id="WTYU01000002">
    <property type="protein sequence ID" value="MXP15412.1"/>
    <property type="molecule type" value="Genomic_DNA"/>
</dbReference>
<protein>
    <submittedName>
        <fullName evidence="3">Uncharacterized protein</fullName>
    </submittedName>
</protein>
<accession>A0A6L7GH61</accession>
<evidence type="ECO:0000256" key="1">
    <source>
        <dbReference type="SAM" id="MobiDB-lite"/>
    </source>
</evidence>
<evidence type="ECO:0000256" key="2">
    <source>
        <dbReference type="SAM" id="SignalP"/>
    </source>
</evidence>
<evidence type="ECO:0000313" key="3">
    <source>
        <dbReference type="EMBL" id="MXP15412.1"/>
    </source>
</evidence>
<evidence type="ECO:0000313" key="4">
    <source>
        <dbReference type="Proteomes" id="UP000473531"/>
    </source>
</evidence>
<feature type="region of interest" description="Disordered" evidence="1">
    <location>
        <begin position="31"/>
        <end position="58"/>
    </location>
</feature>
<dbReference type="OrthoDB" id="7427667at2"/>
<sequence>MVFLPPKRRFSFAATLAPVLAALLLAGCGPSGQGQQQEGEASTSTNQPAPVSDDAQASTVAAPERFSSAYGKLQFDDCTVTREATEGYFVDRRCPGREGIAIFLHDGDGRYDLDAGVPNDQFQSIGAFNSIGDTLEWRLDNETAFAVIFRLYDATREDRGRSVLAVEKIGAANSPGCRVAQIAGDTPQANQRARAVADTAAASFDCTSGKISFIGDAR</sequence>